<feature type="transmembrane region" description="Helical" evidence="8">
    <location>
        <begin position="448"/>
        <end position="472"/>
    </location>
</feature>
<dbReference type="Gene3D" id="3.40.50.300">
    <property type="entry name" value="P-loop containing nucleotide triphosphate hydrolases"/>
    <property type="match status" value="1"/>
</dbReference>
<dbReference type="PROSITE" id="PS50893">
    <property type="entry name" value="ABC_TRANSPORTER_2"/>
    <property type="match status" value="1"/>
</dbReference>
<sequence length="657" mass="73435">MVLPSLHRGPQEVELQSDIEAPSLRQKYSLEPNKGAEIRLSLGKVMPTSRNSSHDSLQSTSGFENGGMRITFKELTYTVKSHHDKKVDISLLSQVSGFFNPGEMSALMGPSGSGKTTLLDVLAGRKTTGKTEGTVLFAGAKPTSMFLRRYTGYVEQFDTLVDVLTVEEMLLYTAQLKRPLREDTASKRAAVDTLIRDLGLDGCRNTCIGNAMHRGISGGQAKRTNIGIAMITNPRVLFLDEPTSGLDSYTSNEVMTVVKQLVKSGITICATIHSPTPYAFRLFDRMMLLLRGRVVYFGARGTQATDYFKVAPLPEGQMMTSLGEGANEAEWIVDITTQADRQERGGLFADLYESSALKTANDAELDGLLKEHSSLSPNRLKELSVKRATVTPFWWALWIMFRFRTLKNYKDGAFLGPRIGDKLIFSLLIFSLYFAVGKNFAGDNLINIAAVLFMWSTLPAFGAAAYVPSIVLERPLFTRERNDGLYRVITYLVFKMLEELTLAFLASLIFSCIVFYGVRLQGEWVLFWLVYLVTLSCGIVLAYTVAACAPNMDVANAALPAYVVTLLFFSGFLIRTSSMPRYWFWYQYLDFIHYAWSAQMSNQFEGHAGVILNGQPVLEFYDITDSKWANLGFESCFFVGFFCFAWLALSFCKHSKR</sequence>
<feature type="transmembrane region" description="Helical" evidence="8">
    <location>
        <begin position="628"/>
        <end position="649"/>
    </location>
</feature>
<evidence type="ECO:0000259" key="9">
    <source>
        <dbReference type="PROSITE" id="PS50893"/>
    </source>
</evidence>
<dbReference type="SUPFAM" id="SSF52540">
    <property type="entry name" value="P-loop containing nucleoside triphosphate hydrolases"/>
    <property type="match status" value="1"/>
</dbReference>
<evidence type="ECO:0000256" key="8">
    <source>
        <dbReference type="SAM" id="Phobius"/>
    </source>
</evidence>
<protein>
    <recommendedName>
        <fullName evidence="9">ABC transporter domain-containing protein</fullName>
    </recommendedName>
</protein>
<dbReference type="InterPro" id="IPR027417">
    <property type="entry name" value="P-loop_NTPase"/>
</dbReference>
<dbReference type="InterPro" id="IPR050352">
    <property type="entry name" value="ABCG_transporters"/>
</dbReference>
<evidence type="ECO:0000256" key="6">
    <source>
        <dbReference type="ARBA" id="ARBA00022989"/>
    </source>
</evidence>
<evidence type="ECO:0000256" key="7">
    <source>
        <dbReference type="ARBA" id="ARBA00023136"/>
    </source>
</evidence>
<feature type="transmembrane region" description="Helical" evidence="8">
    <location>
        <begin position="423"/>
        <end position="442"/>
    </location>
</feature>
<dbReference type="Proteomes" id="UP001491310">
    <property type="component" value="Unassembled WGS sequence"/>
</dbReference>
<evidence type="ECO:0000313" key="10">
    <source>
        <dbReference type="EMBL" id="KAK9904763.1"/>
    </source>
</evidence>
<evidence type="ECO:0000313" key="11">
    <source>
        <dbReference type="Proteomes" id="UP001491310"/>
    </source>
</evidence>
<keyword evidence="6 8" id="KW-1133">Transmembrane helix</keyword>
<accession>A0ABR2YG74</accession>
<dbReference type="PANTHER" id="PTHR48041">
    <property type="entry name" value="ABC TRANSPORTER G FAMILY MEMBER 28"/>
    <property type="match status" value="1"/>
</dbReference>
<dbReference type="InterPro" id="IPR003439">
    <property type="entry name" value="ABC_transporter-like_ATP-bd"/>
</dbReference>
<dbReference type="SMART" id="SM00382">
    <property type="entry name" value="AAA"/>
    <property type="match status" value="1"/>
</dbReference>
<evidence type="ECO:0000256" key="3">
    <source>
        <dbReference type="ARBA" id="ARBA00022692"/>
    </source>
</evidence>
<keyword evidence="7 8" id="KW-0472">Membrane</keyword>
<dbReference type="Pfam" id="PF00005">
    <property type="entry name" value="ABC_tran"/>
    <property type="match status" value="1"/>
</dbReference>
<dbReference type="EMBL" id="JALJOT010000012">
    <property type="protein sequence ID" value="KAK9904763.1"/>
    <property type="molecule type" value="Genomic_DNA"/>
</dbReference>
<dbReference type="InterPro" id="IPR003593">
    <property type="entry name" value="AAA+_ATPase"/>
</dbReference>
<dbReference type="CDD" id="cd03213">
    <property type="entry name" value="ABCG_EPDR"/>
    <property type="match status" value="1"/>
</dbReference>
<evidence type="ECO:0000256" key="2">
    <source>
        <dbReference type="ARBA" id="ARBA00022448"/>
    </source>
</evidence>
<keyword evidence="4" id="KW-0547">Nucleotide-binding</keyword>
<feature type="transmembrane region" description="Helical" evidence="8">
    <location>
        <begin position="557"/>
        <end position="574"/>
    </location>
</feature>
<dbReference type="PANTHER" id="PTHR48041:SF91">
    <property type="entry name" value="ABC TRANSPORTER G FAMILY MEMBER 28"/>
    <property type="match status" value="1"/>
</dbReference>
<keyword evidence="11" id="KW-1185">Reference proteome</keyword>
<organism evidence="10 11">
    <name type="scientific">Coccomyxa subellipsoidea</name>
    <dbReference type="NCBI Taxonomy" id="248742"/>
    <lineage>
        <taxon>Eukaryota</taxon>
        <taxon>Viridiplantae</taxon>
        <taxon>Chlorophyta</taxon>
        <taxon>core chlorophytes</taxon>
        <taxon>Trebouxiophyceae</taxon>
        <taxon>Trebouxiophyceae incertae sedis</taxon>
        <taxon>Coccomyxaceae</taxon>
        <taxon>Coccomyxa</taxon>
    </lineage>
</organism>
<keyword evidence="3 8" id="KW-0812">Transmembrane</keyword>
<feature type="domain" description="ABC transporter" evidence="9">
    <location>
        <begin position="70"/>
        <end position="316"/>
    </location>
</feature>
<name>A0ABR2YG74_9CHLO</name>
<dbReference type="Pfam" id="PF01061">
    <property type="entry name" value="ABC2_membrane"/>
    <property type="match status" value="1"/>
</dbReference>
<proteinExistence type="predicted"/>
<comment type="caution">
    <text evidence="10">The sequence shown here is derived from an EMBL/GenBank/DDBJ whole genome shotgun (WGS) entry which is preliminary data.</text>
</comment>
<reference evidence="10 11" key="1">
    <citation type="journal article" date="2024" name="Nat. Commun.">
        <title>Phylogenomics reveals the evolutionary origins of lichenization in chlorophyte algae.</title>
        <authorList>
            <person name="Puginier C."/>
            <person name="Libourel C."/>
            <person name="Otte J."/>
            <person name="Skaloud P."/>
            <person name="Haon M."/>
            <person name="Grisel S."/>
            <person name="Petersen M."/>
            <person name="Berrin J.G."/>
            <person name="Delaux P.M."/>
            <person name="Dal Grande F."/>
            <person name="Keller J."/>
        </authorList>
    </citation>
    <scope>NUCLEOTIDE SEQUENCE [LARGE SCALE GENOMIC DNA]</scope>
    <source>
        <strain evidence="10 11">SAG 216-7</strain>
    </source>
</reference>
<feature type="transmembrane region" description="Helical" evidence="8">
    <location>
        <begin position="500"/>
        <end position="518"/>
    </location>
</feature>
<evidence type="ECO:0000256" key="4">
    <source>
        <dbReference type="ARBA" id="ARBA00022741"/>
    </source>
</evidence>
<keyword evidence="5" id="KW-0067">ATP-binding</keyword>
<evidence type="ECO:0000256" key="1">
    <source>
        <dbReference type="ARBA" id="ARBA00004141"/>
    </source>
</evidence>
<gene>
    <name evidence="10" type="ORF">WJX75_002076</name>
</gene>
<feature type="transmembrane region" description="Helical" evidence="8">
    <location>
        <begin position="524"/>
        <end position="545"/>
    </location>
</feature>
<keyword evidence="2" id="KW-0813">Transport</keyword>
<dbReference type="InterPro" id="IPR013525">
    <property type="entry name" value="ABC2_TM"/>
</dbReference>
<evidence type="ECO:0000256" key="5">
    <source>
        <dbReference type="ARBA" id="ARBA00022840"/>
    </source>
</evidence>
<comment type="subcellular location">
    <subcellularLocation>
        <location evidence="1">Membrane</location>
        <topology evidence="1">Multi-pass membrane protein</topology>
    </subcellularLocation>
</comment>